<organism evidence="7 8">
    <name type="scientific">Pseudohaliea rubra DSM 19751</name>
    <dbReference type="NCBI Taxonomy" id="1265313"/>
    <lineage>
        <taxon>Bacteria</taxon>
        <taxon>Pseudomonadati</taxon>
        <taxon>Pseudomonadota</taxon>
        <taxon>Gammaproteobacteria</taxon>
        <taxon>Cellvibrionales</taxon>
        <taxon>Halieaceae</taxon>
        <taxon>Pseudohaliea</taxon>
    </lineage>
</organism>
<dbReference type="PATRIC" id="fig|1265313.6.peg.267"/>
<evidence type="ECO:0000313" key="7">
    <source>
        <dbReference type="EMBL" id="KGE05065.1"/>
    </source>
</evidence>
<dbReference type="NCBIfam" id="TIGR00709">
    <property type="entry name" value="dat"/>
    <property type="match status" value="1"/>
</dbReference>
<evidence type="ECO:0000256" key="6">
    <source>
        <dbReference type="RuleBase" id="RU003560"/>
    </source>
</evidence>
<dbReference type="InterPro" id="IPR015424">
    <property type="entry name" value="PyrdxlP-dep_Trfase"/>
</dbReference>
<name>A0A095VUP1_9GAMM</name>
<keyword evidence="8" id="KW-1185">Reference proteome</keyword>
<dbReference type="SUPFAM" id="SSF53383">
    <property type="entry name" value="PLP-dependent transferases"/>
    <property type="match status" value="1"/>
</dbReference>
<dbReference type="CDD" id="cd00610">
    <property type="entry name" value="OAT_like"/>
    <property type="match status" value="1"/>
</dbReference>
<dbReference type="PANTHER" id="PTHR43552">
    <property type="entry name" value="DIAMINOBUTYRATE--2-OXOGLUTARATE AMINOTRANSFERASE"/>
    <property type="match status" value="1"/>
</dbReference>
<proteinExistence type="inferred from homology"/>
<dbReference type="RefSeq" id="WP_236629762.1">
    <property type="nucleotide sequence ID" value="NZ_KN234748.1"/>
</dbReference>
<comment type="cofactor">
    <cofactor evidence="1">
        <name>pyridoxal 5'-phosphate</name>
        <dbReference type="ChEBI" id="CHEBI:597326"/>
    </cofactor>
</comment>
<dbReference type="Gene3D" id="3.40.640.10">
    <property type="entry name" value="Type I PLP-dependent aspartate aminotransferase-like (Major domain)"/>
    <property type="match status" value="1"/>
</dbReference>
<sequence length="434" mass="46626">MNTAMNAPEGADVFHQWESELRGYCRLYPTVFKSASNARQVDEAGKSYIDFFAGAGVLNFGHNNPRMKKAIIDYIEADGVAHSLDMHTTAKRDFLEAFVATILKPRGMNHRMTFMGPTGTNAVETALKLARRVTGRQSVVAYTSGFHGMTLGSLAATANSYFRNAAGVPLEHVLRQPFGCEKVCLGCHKGCGMGSVEALRGQLENTSSGLEPPAAFLVEAIQAEGGVHVASEEWLRAVEKLARDVGALFIIDDIQAGCGRTGSYFSFDGMGLDPDIITLAKGIGGFGTPLAMNLVKPEHDDHWQPGEHTGTFRGQGLSFVAGREALAYFDDDVLMTEVAGKGKRMAARLQAFADSRDHPMQVRGKGMMQALDVGDGAITKEVCARCFQDGLLIGASGTGGSTFKLIPPLTISEADLDEGLDTLLRNLEAVLEEQ</sequence>
<dbReference type="InterPro" id="IPR004637">
    <property type="entry name" value="Dat"/>
</dbReference>
<dbReference type="eggNOG" id="COG0160">
    <property type="taxonomic scope" value="Bacteria"/>
</dbReference>
<dbReference type="EC" id="2.6.1.46" evidence="7"/>
<evidence type="ECO:0000256" key="3">
    <source>
        <dbReference type="ARBA" id="ARBA00022576"/>
    </source>
</evidence>
<dbReference type="InterPro" id="IPR049704">
    <property type="entry name" value="Aminotrans_3_PPA_site"/>
</dbReference>
<dbReference type="GO" id="GO:0030170">
    <property type="term" value="F:pyridoxal phosphate binding"/>
    <property type="evidence" value="ECO:0007669"/>
    <property type="project" value="InterPro"/>
</dbReference>
<comment type="caution">
    <text evidence="7">The sequence shown here is derived from an EMBL/GenBank/DDBJ whole genome shotgun (WGS) entry which is preliminary data.</text>
</comment>
<dbReference type="Pfam" id="PF00202">
    <property type="entry name" value="Aminotran_3"/>
    <property type="match status" value="1"/>
</dbReference>
<dbReference type="PANTHER" id="PTHR43552:SF2">
    <property type="entry name" value="DIAMINOBUTYRATE--2-OXOGLUTARATE TRANSAMINASE"/>
    <property type="match status" value="1"/>
</dbReference>
<dbReference type="AlphaFoldDB" id="A0A095VUP1"/>
<dbReference type="Gene3D" id="3.90.1150.10">
    <property type="entry name" value="Aspartate Aminotransferase, domain 1"/>
    <property type="match status" value="1"/>
</dbReference>
<keyword evidence="4 7" id="KW-0808">Transferase</keyword>
<dbReference type="InterPro" id="IPR005814">
    <property type="entry name" value="Aminotrans_3"/>
</dbReference>
<comment type="similarity">
    <text evidence="2 6">Belongs to the class-III pyridoxal-phosphate-dependent aminotransferase family.</text>
</comment>
<reference evidence="7 8" key="1">
    <citation type="journal article" date="2014" name="Genome Announc.">
        <title>Genome Sequence of Gammaproteobacterial Pseudohaliea rubra Type Strain DSM 19751, Isolated from Coastal Seawater of the Mediterranean Sea.</title>
        <authorList>
            <person name="Spring S."/>
            <person name="Fiebig A."/>
            <person name="Riedel T."/>
            <person name="Goker M."/>
            <person name="Klenk H.P."/>
        </authorList>
    </citation>
    <scope>NUCLEOTIDE SEQUENCE [LARGE SCALE GENOMIC DNA]</scope>
    <source>
        <strain evidence="7 8">DSM 19751</strain>
    </source>
</reference>
<dbReference type="EMBL" id="AUVB01000012">
    <property type="protein sequence ID" value="KGE05065.1"/>
    <property type="molecule type" value="Genomic_DNA"/>
</dbReference>
<dbReference type="HOGENOM" id="CLU_016922_10_0_6"/>
<dbReference type="Proteomes" id="UP000029640">
    <property type="component" value="Unassembled WGS sequence"/>
</dbReference>
<dbReference type="NCBIfam" id="NF006733">
    <property type="entry name" value="PRK09264.1"/>
    <property type="match status" value="1"/>
</dbReference>
<keyword evidence="5 6" id="KW-0663">Pyridoxal phosphate</keyword>
<accession>A0A095VUP1</accession>
<dbReference type="GO" id="GO:0047307">
    <property type="term" value="F:diaminobutyrate-pyruvate transaminase activity"/>
    <property type="evidence" value="ECO:0007669"/>
    <property type="project" value="UniProtKB-EC"/>
</dbReference>
<keyword evidence="3 7" id="KW-0032">Aminotransferase</keyword>
<dbReference type="InterPro" id="IPR015422">
    <property type="entry name" value="PyrdxlP-dep_Trfase_small"/>
</dbReference>
<dbReference type="STRING" id="1265313.HRUBRA_00267"/>
<evidence type="ECO:0000313" key="8">
    <source>
        <dbReference type="Proteomes" id="UP000029640"/>
    </source>
</evidence>
<dbReference type="PROSITE" id="PS00600">
    <property type="entry name" value="AA_TRANSFER_CLASS_3"/>
    <property type="match status" value="1"/>
</dbReference>
<dbReference type="PIRSF" id="PIRSF000521">
    <property type="entry name" value="Transaminase_4ab_Lys_Orn"/>
    <property type="match status" value="1"/>
</dbReference>
<gene>
    <name evidence="7" type="ORF">HRUBRA_00267</name>
</gene>
<keyword evidence="7" id="KW-0670">Pyruvate</keyword>
<evidence type="ECO:0000256" key="1">
    <source>
        <dbReference type="ARBA" id="ARBA00001933"/>
    </source>
</evidence>
<evidence type="ECO:0000256" key="5">
    <source>
        <dbReference type="ARBA" id="ARBA00022898"/>
    </source>
</evidence>
<dbReference type="InterPro" id="IPR015421">
    <property type="entry name" value="PyrdxlP-dep_Trfase_major"/>
</dbReference>
<evidence type="ECO:0000256" key="2">
    <source>
        <dbReference type="ARBA" id="ARBA00008954"/>
    </source>
</evidence>
<evidence type="ECO:0000256" key="4">
    <source>
        <dbReference type="ARBA" id="ARBA00022679"/>
    </source>
</evidence>
<protein>
    <submittedName>
        <fullName evidence="7">Diaminobutyrate-pyruvate aminotransferase</fullName>
        <ecNumber evidence="7">2.6.1.46</ecNumber>
    </submittedName>
</protein>